<keyword evidence="1" id="KW-1133">Transmembrane helix</keyword>
<gene>
    <name evidence="2" type="ORF">PHAVU_001G029900g</name>
</gene>
<keyword evidence="3" id="KW-1185">Reference proteome</keyword>
<reference evidence="3" key="1">
    <citation type="journal article" date="2014" name="Nat. Genet.">
        <title>A reference genome for common bean and genome-wide analysis of dual domestications.</title>
        <authorList>
            <person name="Schmutz J."/>
            <person name="McClean P.E."/>
            <person name="Mamidi S."/>
            <person name="Wu G.A."/>
            <person name="Cannon S.B."/>
            <person name="Grimwood J."/>
            <person name="Jenkins J."/>
            <person name="Shu S."/>
            <person name="Song Q."/>
            <person name="Chavarro C."/>
            <person name="Torres-Torres M."/>
            <person name="Geffroy V."/>
            <person name="Moghaddam S.M."/>
            <person name="Gao D."/>
            <person name="Abernathy B."/>
            <person name="Barry K."/>
            <person name="Blair M."/>
            <person name="Brick M.A."/>
            <person name="Chovatia M."/>
            <person name="Gepts P."/>
            <person name="Goodstein D.M."/>
            <person name="Gonzales M."/>
            <person name="Hellsten U."/>
            <person name="Hyten D.L."/>
            <person name="Jia G."/>
            <person name="Kelly J.D."/>
            <person name="Kudrna D."/>
            <person name="Lee R."/>
            <person name="Richard M.M."/>
            <person name="Miklas P.N."/>
            <person name="Osorno J.M."/>
            <person name="Rodrigues J."/>
            <person name="Thareau V."/>
            <person name="Urrea C.A."/>
            <person name="Wang M."/>
            <person name="Yu Y."/>
            <person name="Zhang M."/>
            <person name="Wing R.A."/>
            <person name="Cregan P.B."/>
            <person name="Rokhsar D.S."/>
            <person name="Jackson S.A."/>
        </authorList>
    </citation>
    <scope>NUCLEOTIDE SEQUENCE [LARGE SCALE GENOMIC DNA]</scope>
    <source>
        <strain evidence="3">cv. G19833</strain>
    </source>
</reference>
<accession>V7CRW2</accession>
<evidence type="ECO:0000256" key="1">
    <source>
        <dbReference type="SAM" id="Phobius"/>
    </source>
</evidence>
<keyword evidence="1" id="KW-0472">Membrane</keyword>
<keyword evidence="1" id="KW-0812">Transmembrane</keyword>
<organism evidence="2 3">
    <name type="scientific">Phaseolus vulgaris</name>
    <name type="common">Kidney bean</name>
    <name type="synonym">French bean</name>
    <dbReference type="NCBI Taxonomy" id="3885"/>
    <lineage>
        <taxon>Eukaryota</taxon>
        <taxon>Viridiplantae</taxon>
        <taxon>Streptophyta</taxon>
        <taxon>Embryophyta</taxon>
        <taxon>Tracheophyta</taxon>
        <taxon>Spermatophyta</taxon>
        <taxon>Magnoliopsida</taxon>
        <taxon>eudicotyledons</taxon>
        <taxon>Gunneridae</taxon>
        <taxon>Pentapetalae</taxon>
        <taxon>rosids</taxon>
        <taxon>fabids</taxon>
        <taxon>Fabales</taxon>
        <taxon>Fabaceae</taxon>
        <taxon>Papilionoideae</taxon>
        <taxon>50 kb inversion clade</taxon>
        <taxon>NPAAA clade</taxon>
        <taxon>indigoferoid/millettioid clade</taxon>
        <taxon>Phaseoleae</taxon>
        <taxon>Phaseolus</taxon>
    </lineage>
</organism>
<dbReference type="Proteomes" id="UP000000226">
    <property type="component" value="Chromosome 1"/>
</dbReference>
<dbReference type="AlphaFoldDB" id="V7CRW2"/>
<dbReference type="EMBL" id="CM002288">
    <property type="protein sequence ID" value="ESW32932.1"/>
    <property type="molecule type" value="Genomic_DNA"/>
</dbReference>
<dbReference type="Gramene" id="ESW32932">
    <property type="protein sequence ID" value="ESW32932"/>
    <property type="gene ID" value="PHAVU_001G029900g"/>
</dbReference>
<name>V7CRW2_PHAVU</name>
<sequence>MNIQPPLPFPLFSSHFSISFNLSTPISSRQIFSQLCSQSLPHLLFLYLLFNFAYFSVLQHYMYMIQNYKLYVLFSRLRNSNHPPSFLVVACPHWCRNNNL</sequence>
<proteinExistence type="predicted"/>
<protein>
    <submittedName>
        <fullName evidence="2">Uncharacterized protein</fullName>
    </submittedName>
</protein>
<evidence type="ECO:0000313" key="3">
    <source>
        <dbReference type="Proteomes" id="UP000000226"/>
    </source>
</evidence>
<evidence type="ECO:0000313" key="2">
    <source>
        <dbReference type="EMBL" id="ESW32932.1"/>
    </source>
</evidence>
<feature type="transmembrane region" description="Helical" evidence="1">
    <location>
        <begin position="44"/>
        <end position="63"/>
    </location>
</feature>